<keyword evidence="4" id="KW-0812">Transmembrane</keyword>
<dbReference type="InterPro" id="IPR000531">
    <property type="entry name" value="Beta-barrel_TonB"/>
</dbReference>
<feature type="non-terminal residue" evidence="12">
    <location>
        <position position="641"/>
    </location>
</feature>
<name>A0A381XGY8_9ZZZZ</name>
<keyword evidence="9" id="KW-0998">Cell outer membrane</keyword>
<evidence type="ECO:0000256" key="5">
    <source>
        <dbReference type="ARBA" id="ARBA00023004"/>
    </source>
</evidence>
<feature type="domain" description="TonB-dependent receptor plug" evidence="11">
    <location>
        <begin position="46"/>
        <end position="155"/>
    </location>
</feature>
<dbReference type="PROSITE" id="PS52016">
    <property type="entry name" value="TONB_DEPENDENT_REC_3"/>
    <property type="match status" value="1"/>
</dbReference>
<evidence type="ECO:0000313" key="12">
    <source>
        <dbReference type="EMBL" id="SVA63812.1"/>
    </source>
</evidence>
<comment type="subcellular location">
    <subcellularLocation>
        <location evidence="1">Cell outer membrane</location>
        <topology evidence="1">Multi-pass membrane protein</topology>
    </subcellularLocation>
</comment>
<evidence type="ECO:0008006" key="13">
    <source>
        <dbReference type="Google" id="ProtNLM"/>
    </source>
</evidence>
<dbReference type="PANTHER" id="PTHR32552">
    <property type="entry name" value="FERRICHROME IRON RECEPTOR-RELATED"/>
    <property type="match status" value="1"/>
</dbReference>
<dbReference type="Pfam" id="PF00593">
    <property type="entry name" value="TonB_dep_Rec_b-barrel"/>
    <property type="match status" value="1"/>
</dbReference>
<dbReference type="InterPro" id="IPR039426">
    <property type="entry name" value="TonB-dep_rcpt-like"/>
</dbReference>
<organism evidence="12">
    <name type="scientific">marine metagenome</name>
    <dbReference type="NCBI Taxonomy" id="408172"/>
    <lineage>
        <taxon>unclassified sequences</taxon>
        <taxon>metagenomes</taxon>
        <taxon>ecological metagenomes</taxon>
    </lineage>
</organism>
<evidence type="ECO:0000259" key="10">
    <source>
        <dbReference type="Pfam" id="PF00593"/>
    </source>
</evidence>
<evidence type="ECO:0000256" key="1">
    <source>
        <dbReference type="ARBA" id="ARBA00004571"/>
    </source>
</evidence>
<evidence type="ECO:0000256" key="3">
    <source>
        <dbReference type="ARBA" id="ARBA00022496"/>
    </source>
</evidence>
<dbReference type="AlphaFoldDB" id="A0A381XGY8"/>
<dbReference type="GO" id="GO:0006826">
    <property type="term" value="P:iron ion transport"/>
    <property type="evidence" value="ECO:0007669"/>
    <property type="project" value="UniProtKB-KW"/>
</dbReference>
<evidence type="ECO:0000256" key="2">
    <source>
        <dbReference type="ARBA" id="ARBA00022448"/>
    </source>
</evidence>
<dbReference type="SUPFAM" id="SSF56935">
    <property type="entry name" value="Porins"/>
    <property type="match status" value="1"/>
</dbReference>
<dbReference type="GO" id="GO:0009279">
    <property type="term" value="C:cell outer membrane"/>
    <property type="evidence" value="ECO:0007669"/>
    <property type="project" value="UniProtKB-SubCell"/>
</dbReference>
<evidence type="ECO:0000256" key="4">
    <source>
        <dbReference type="ARBA" id="ARBA00022692"/>
    </source>
</evidence>
<accession>A0A381XGY8</accession>
<keyword evidence="3" id="KW-0410">Iron transport</keyword>
<dbReference type="InterPro" id="IPR036942">
    <property type="entry name" value="Beta-barrel_TonB_sf"/>
</dbReference>
<evidence type="ECO:0000256" key="9">
    <source>
        <dbReference type="ARBA" id="ARBA00023237"/>
    </source>
</evidence>
<evidence type="ECO:0000259" key="11">
    <source>
        <dbReference type="Pfam" id="PF07715"/>
    </source>
</evidence>
<evidence type="ECO:0000256" key="6">
    <source>
        <dbReference type="ARBA" id="ARBA00023065"/>
    </source>
</evidence>
<dbReference type="PANTHER" id="PTHR32552:SF81">
    <property type="entry name" value="TONB-DEPENDENT OUTER MEMBRANE RECEPTOR"/>
    <property type="match status" value="1"/>
</dbReference>
<keyword evidence="7" id="KW-0798">TonB box</keyword>
<gene>
    <name evidence="12" type="ORF">METZ01_LOCUS116666</name>
</gene>
<sequence length="641" mass="70437">MMKVHKLIVPIVGSLFAIALNTNLWAQNSGALEEIVVTAQKRSESLQEVPISISVFSEDDIERLNISNTIDLVKNIPGMTGVTNVGLPQAAAYFIRGIGQDESVATLDPAVGTFVDGVFVSRQIANNSRLYDIESVEVLKGPQGTLYGRNTTGGAVRIITKKPTEQTEGWFDIAYGEYQTIEMSGKVNFPLTDKAFAKVTSFYIDQGEGFLHNVTLNKDQWKRNANGARAQILWVPNDRTEFLFTAEYSNDDTGGAVGANKLSACCGDDLFVVESGLANTWAGTELMAISMKATIDFDNFQMEFIAADRDLEHSFNNDYSDQPTPAYSIPNLSNHIQKSYELNFTGEFDGANYPGIQWAAGASYYDDDNAVLFGDALFLFGGAVAGTFMRDLTNVTEAEAIYADISVDLGGGWGITVGGRYTNDKRRVNVEQFLDLNGVPWEARDESNFMDRSGWLSTAAIGQPFDNATLEALGTKTSIDTDELTSRIVLDFQYTDDIMFYASIADSFKGGGWASRVTAAADFKDLKPEFVDNFEMGVKSEWNDGKVRANLTYFSASYTDLQITAIDQATGAFVYSNKADAEVDGIEGEFLYAIRDDLTLFANLATLEGRYTDLKPGAEGIAEKDLKRTPDFSYRYGILYD</sequence>
<reference evidence="12" key="1">
    <citation type="submission" date="2018-05" db="EMBL/GenBank/DDBJ databases">
        <authorList>
            <person name="Lanie J.A."/>
            <person name="Ng W.-L."/>
            <person name="Kazmierczak K.M."/>
            <person name="Andrzejewski T.M."/>
            <person name="Davidsen T.M."/>
            <person name="Wayne K.J."/>
            <person name="Tettelin H."/>
            <person name="Glass J.I."/>
            <person name="Rusch D."/>
            <person name="Podicherti R."/>
            <person name="Tsui H.-C.T."/>
            <person name="Winkler M.E."/>
        </authorList>
    </citation>
    <scope>NUCLEOTIDE SEQUENCE</scope>
</reference>
<evidence type="ECO:0000256" key="8">
    <source>
        <dbReference type="ARBA" id="ARBA00023136"/>
    </source>
</evidence>
<dbReference type="Gene3D" id="2.40.170.20">
    <property type="entry name" value="TonB-dependent receptor, beta-barrel domain"/>
    <property type="match status" value="1"/>
</dbReference>
<evidence type="ECO:0000256" key="7">
    <source>
        <dbReference type="ARBA" id="ARBA00023077"/>
    </source>
</evidence>
<dbReference type="InterPro" id="IPR012910">
    <property type="entry name" value="Plug_dom"/>
</dbReference>
<feature type="domain" description="TonB-dependent receptor-like beta-barrel" evidence="10">
    <location>
        <begin position="310"/>
        <end position="638"/>
    </location>
</feature>
<protein>
    <recommendedName>
        <fullName evidence="13">TonB-dependent receptor plug domain-containing protein</fullName>
    </recommendedName>
</protein>
<keyword evidence="6" id="KW-0406">Ion transport</keyword>
<dbReference type="Pfam" id="PF07715">
    <property type="entry name" value="Plug"/>
    <property type="match status" value="1"/>
</dbReference>
<proteinExistence type="predicted"/>
<keyword evidence="5" id="KW-0408">Iron</keyword>
<keyword evidence="2" id="KW-0813">Transport</keyword>
<keyword evidence="8" id="KW-0472">Membrane</keyword>
<dbReference type="EMBL" id="UINC01015089">
    <property type="protein sequence ID" value="SVA63812.1"/>
    <property type="molecule type" value="Genomic_DNA"/>
</dbReference>